<evidence type="ECO:0000313" key="3">
    <source>
        <dbReference type="Proteomes" id="UP001172457"/>
    </source>
</evidence>
<dbReference type="PANTHER" id="PTHR33144:SF50">
    <property type="entry name" value="OS03G0714750 PROTEIN"/>
    <property type="match status" value="1"/>
</dbReference>
<keyword evidence="3" id="KW-1185">Reference proteome</keyword>
<organism evidence="2 3">
    <name type="scientific">Centaurea solstitialis</name>
    <name type="common">yellow star-thistle</name>
    <dbReference type="NCBI Taxonomy" id="347529"/>
    <lineage>
        <taxon>Eukaryota</taxon>
        <taxon>Viridiplantae</taxon>
        <taxon>Streptophyta</taxon>
        <taxon>Embryophyta</taxon>
        <taxon>Tracheophyta</taxon>
        <taxon>Spermatophyta</taxon>
        <taxon>Magnoliopsida</taxon>
        <taxon>eudicotyledons</taxon>
        <taxon>Gunneridae</taxon>
        <taxon>Pentapetalae</taxon>
        <taxon>asterids</taxon>
        <taxon>campanulids</taxon>
        <taxon>Asterales</taxon>
        <taxon>Asteraceae</taxon>
        <taxon>Carduoideae</taxon>
        <taxon>Cardueae</taxon>
        <taxon>Centaureinae</taxon>
        <taxon>Centaurea</taxon>
    </lineage>
</organism>
<feature type="region of interest" description="Disordered" evidence="1">
    <location>
        <begin position="400"/>
        <end position="422"/>
    </location>
</feature>
<reference evidence="2" key="1">
    <citation type="submission" date="2023-03" db="EMBL/GenBank/DDBJ databases">
        <title>Chromosome-scale reference genome and RAD-based genetic map of yellow starthistle (Centaurea solstitialis) reveal putative structural variation and QTLs associated with invader traits.</title>
        <authorList>
            <person name="Reatini B."/>
            <person name="Cang F.A."/>
            <person name="Jiang Q."/>
            <person name="Mckibben M.T.W."/>
            <person name="Barker M.S."/>
            <person name="Rieseberg L.H."/>
            <person name="Dlugosch K.M."/>
        </authorList>
    </citation>
    <scope>NUCLEOTIDE SEQUENCE</scope>
    <source>
        <strain evidence="2">CAN-66</strain>
        <tissue evidence="2">Leaf</tissue>
    </source>
</reference>
<feature type="region of interest" description="Disordered" evidence="1">
    <location>
        <begin position="66"/>
        <end position="123"/>
    </location>
</feature>
<dbReference type="AlphaFoldDB" id="A0AA38WSI7"/>
<proteinExistence type="predicted"/>
<feature type="region of interest" description="Disordered" evidence="1">
    <location>
        <begin position="304"/>
        <end position="332"/>
    </location>
</feature>
<dbReference type="PANTHER" id="PTHR33144">
    <property type="entry name" value="OS10G0409366 PROTEIN-RELATED"/>
    <property type="match status" value="1"/>
</dbReference>
<accession>A0AA38WSI7</accession>
<protein>
    <recommendedName>
        <fullName evidence="4">Transposase</fullName>
    </recommendedName>
</protein>
<name>A0AA38WSI7_9ASTR</name>
<feature type="compositionally biased region" description="Polar residues" evidence="1">
    <location>
        <begin position="101"/>
        <end position="114"/>
    </location>
</feature>
<dbReference type="Proteomes" id="UP001172457">
    <property type="component" value="Chromosome 2"/>
</dbReference>
<evidence type="ECO:0000313" key="2">
    <source>
        <dbReference type="EMBL" id="KAJ9562174.1"/>
    </source>
</evidence>
<evidence type="ECO:0000256" key="1">
    <source>
        <dbReference type="SAM" id="MobiDB-lite"/>
    </source>
</evidence>
<comment type="caution">
    <text evidence="2">The sequence shown here is derived from an EMBL/GenBank/DDBJ whole genome shotgun (WGS) entry which is preliminary data.</text>
</comment>
<feature type="compositionally biased region" description="Low complexity" evidence="1">
    <location>
        <begin position="84"/>
        <end position="93"/>
    </location>
</feature>
<dbReference type="EMBL" id="JARYMX010000002">
    <property type="protein sequence ID" value="KAJ9562174.1"/>
    <property type="molecule type" value="Genomic_DNA"/>
</dbReference>
<gene>
    <name evidence="2" type="ORF">OSB04_007334</name>
</gene>
<sequence>MVVVGCGDGGDDGGGGSGCGDGGGGFEGGGGDDLKVVVAVVVVFWWWRWMGRRKRLCITSTEISERVEPHVTSQTPSDDAIDTQGDQSDSQGQHAIETEGDQSNSVTEISTNEQGSRKKVRGYTKKAETWKMNGNQKIIVNFDNFGKPVGDEGNELVQFLGTLVRMADHVSIEYSDWRKVPMQKKEDMYSLVKSKFVIHPHETSQIKKWIFYSMGKKWRTWKGALKARVYDPSLTVDEIVAQQTNSDNRVNPTQFKELATRWLTPEFQNTCAVRRSSRSKMNEPHVTGTKSFARLAHERASLRAIASDSTSTPRDSDDFTNDDYSKVKGPEKQGYVRLVGRMPAVKENNANFSTDSQTIHQLKSVVNVMLNIIQEHIPNANLPAVLSNMNIEIPGGSSSVPNNSLSVNQRSPSGSNNNNGNG</sequence>
<evidence type="ECO:0008006" key="4">
    <source>
        <dbReference type="Google" id="ProtNLM"/>
    </source>
</evidence>